<dbReference type="PROSITE" id="PS00330">
    <property type="entry name" value="HEMOLYSIN_CALCIUM"/>
    <property type="match status" value="4"/>
</dbReference>
<evidence type="ECO:0000313" key="4">
    <source>
        <dbReference type="Proteomes" id="UP000305887"/>
    </source>
</evidence>
<dbReference type="SUPFAM" id="SSF51120">
    <property type="entry name" value="beta-Roll"/>
    <property type="match status" value="2"/>
</dbReference>
<dbReference type="PRINTS" id="PR00313">
    <property type="entry name" value="CABNDNGRPT"/>
</dbReference>
<dbReference type="OrthoDB" id="7766606at2"/>
<dbReference type="RefSeq" id="WP_139079044.1">
    <property type="nucleotide sequence ID" value="NZ_VDFU01000057.1"/>
</dbReference>
<comment type="subcellular location">
    <subcellularLocation>
        <location evidence="1">Secreted</location>
    </subcellularLocation>
</comment>
<dbReference type="PANTHER" id="PTHR38340">
    <property type="entry name" value="S-LAYER PROTEIN"/>
    <property type="match status" value="1"/>
</dbReference>
<dbReference type="EMBL" id="VDFU01000057">
    <property type="protein sequence ID" value="TNC44250.1"/>
    <property type="molecule type" value="Genomic_DNA"/>
</dbReference>
<reference evidence="3 4" key="1">
    <citation type="submission" date="2019-06" db="EMBL/GenBank/DDBJ databases">
        <title>YIM 131921 draft genome.</title>
        <authorList>
            <person name="Jiang L."/>
        </authorList>
    </citation>
    <scope>NUCLEOTIDE SEQUENCE [LARGE SCALE GENOMIC DNA]</scope>
    <source>
        <strain evidence="3 4">YIM 131921</strain>
    </source>
</reference>
<proteinExistence type="predicted"/>
<dbReference type="PANTHER" id="PTHR38340:SF1">
    <property type="entry name" value="S-LAYER PROTEIN"/>
    <property type="match status" value="1"/>
</dbReference>
<evidence type="ECO:0000256" key="1">
    <source>
        <dbReference type="ARBA" id="ARBA00004613"/>
    </source>
</evidence>
<dbReference type="Gene3D" id="2.150.10.10">
    <property type="entry name" value="Serralysin-like metalloprotease, C-terminal"/>
    <property type="match status" value="2"/>
</dbReference>
<dbReference type="GO" id="GO:0005576">
    <property type="term" value="C:extracellular region"/>
    <property type="evidence" value="ECO:0007669"/>
    <property type="project" value="UniProtKB-SubCell"/>
</dbReference>
<keyword evidence="4" id="KW-1185">Reference proteome</keyword>
<evidence type="ECO:0000313" key="3">
    <source>
        <dbReference type="EMBL" id="TNC44250.1"/>
    </source>
</evidence>
<dbReference type="InterPro" id="IPR050557">
    <property type="entry name" value="RTX_toxin/Mannuronan_C5-epim"/>
</dbReference>
<dbReference type="GO" id="GO:0005509">
    <property type="term" value="F:calcium ion binding"/>
    <property type="evidence" value="ECO:0007669"/>
    <property type="project" value="InterPro"/>
</dbReference>
<keyword evidence="2" id="KW-0964">Secreted</keyword>
<protein>
    <submittedName>
        <fullName evidence="3">Calcium-binding protein</fullName>
    </submittedName>
</protein>
<dbReference type="InterPro" id="IPR011049">
    <property type="entry name" value="Serralysin-like_metalloprot_C"/>
</dbReference>
<comment type="caution">
    <text evidence="3">The sequence shown here is derived from an EMBL/GenBank/DDBJ whole genome shotgun (WGS) entry which is preliminary data.</text>
</comment>
<dbReference type="AlphaFoldDB" id="A0A5C4MLX8"/>
<dbReference type="Proteomes" id="UP000305887">
    <property type="component" value="Unassembled WGS sequence"/>
</dbReference>
<gene>
    <name evidence="3" type="ORF">FHG66_20690</name>
</gene>
<name>A0A5C4MLX8_9RHOB</name>
<dbReference type="InterPro" id="IPR018511">
    <property type="entry name" value="Hemolysin-typ_Ca-bd_CS"/>
</dbReference>
<accession>A0A5C4MLX8</accession>
<organism evidence="3 4">
    <name type="scientific">Rubellimicrobium rubrum</name>
    <dbReference type="NCBI Taxonomy" id="2585369"/>
    <lineage>
        <taxon>Bacteria</taxon>
        <taxon>Pseudomonadati</taxon>
        <taxon>Pseudomonadota</taxon>
        <taxon>Alphaproteobacteria</taxon>
        <taxon>Rhodobacterales</taxon>
        <taxon>Roseobacteraceae</taxon>
        <taxon>Rubellimicrobium</taxon>
    </lineage>
</organism>
<sequence length="303" mass="30848">MAVYNGTSGADIFTGTKRGTAYADSYYTGAGNDVIDSYLGDDYVSAGEGDDTVYASDGNDQIYGDGGSDSLFGDLGNDVLDGGVGSDVLDGGLGNDFLYGGDDNDTFLTDGVSGRDAYYGGNGNLDAISLKTISSYANWGIIGITALSGIERIENLQNSKPVDIEMSGSLDLSSVEVDGIRSIIGSSGSDTITGTNLSASSSINDSINGGDGNDILAGRAGNDVLKGGAGGDRFIFGTSEGNDTIVDFTDGIDVIDLRPANVIVFSDISIVADGANTRIVADGTTITLTSISPAVLDATDFLL</sequence>
<dbReference type="InterPro" id="IPR001343">
    <property type="entry name" value="Hemolysn_Ca-bd"/>
</dbReference>
<dbReference type="Pfam" id="PF00353">
    <property type="entry name" value="HemolysinCabind"/>
    <property type="match status" value="4"/>
</dbReference>
<evidence type="ECO:0000256" key="2">
    <source>
        <dbReference type="ARBA" id="ARBA00022525"/>
    </source>
</evidence>